<dbReference type="Proteomes" id="UP000612009">
    <property type="component" value="Unassembled WGS sequence"/>
</dbReference>
<dbReference type="NCBIfam" id="TIGR01342">
    <property type="entry name" value="acon_putative"/>
    <property type="match status" value="1"/>
</dbReference>
<proteinExistence type="predicted"/>
<dbReference type="GO" id="GO:0051539">
    <property type="term" value="F:4 iron, 4 sulfur cluster binding"/>
    <property type="evidence" value="ECO:0007669"/>
    <property type="project" value="TreeGrafter"/>
</dbReference>
<dbReference type="GO" id="GO:0003861">
    <property type="term" value="F:3-isopropylmalate dehydratase activity"/>
    <property type="evidence" value="ECO:0007669"/>
    <property type="project" value="UniProtKB-EC"/>
</dbReference>
<dbReference type="Gene3D" id="3.20.19.10">
    <property type="entry name" value="Aconitase, domain 4"/>
    <property type="match status" value="1"/>
</dbReference>
<dbReference type="NCBIfam" id="NF005558">
    <property type="entry name" value="PRK07229.1"/>
    <property type="match status" value="1"/>
</dbReference>
<evidence type="ECO:0000259" key="4">
    <source>
        <dbReference type="Pfam" id="PF00330"/>
    </source>
</evidence>
<dbReference type="EC" id="4.2.1.33" evidence="6"/>
<dbReference type="PANTHER" id="PTHR43160:SF3">
    <property type="entry name" value="ACONITATE HYDRATASE, MITOCHONDRIAL"/>
    <property type="match status" value="1"/>
</dbReference>
<organism evidence="6 7">
    <name type="scientific">Candidatus Argoarchaeum ethanivorans</name>
    <dbReference type="NCBI Taxonomy" id="2608793"/>
    <lineage>
        <taxon>Archaea</taxon>
        <taxon>Methanobacteriati</taxon>
        <taxon>Methanobacteriota</taxon>
        <taxon>Stenosarchaea group</taxon>
        <taxon>Methanomicrobia</taxon>
        <taxon>Methanosarcinales</taxon>
        <taxon>Methanosarcinales incertae sedis</taxon>
        <taxon>GOM Arc I cluster</taxon>
        <taxon>Candidatus Argoarchaeum</taxon>
    </lineage>
</organism>
<dbReference type="InterPro" id="IPR015928">
    <property type="entry name" value="Aconitase/3IPM_dehydase_swvl"/>
</dbReference>
<evidence type="ECO:0000256" key="2">
    <source>
        <dbReference type="ARBA" id="ARBA00023004"/>
    </source>
</evidence>
<dbReference type="InterPro" id="IPR036008">
    <property type="entry name" value="Aconitase_4Fe-4S_dom"/>
</dbReference>
<keyword evidence="2" id="KW-0408">Iron</keyword>
<name>A0A811TEY8_9EURY</name>
<dbReference type="SUPFAM" id="SSF52016">
    <property type="entry name" value="LeuD/IlvD-like"/>
    <property type="match status" value="1"/>
</dbReference>
<dbReference type="GO" id="GO:0006099">
    <property type="term" value="P:tricarboxylic acid cycle"/>
    <property type="evidence" value="ECO:0007669"/>
    <property type="project" value="TreeGrafter"/>
</dbReference>
<dbReference type="SUPFAM" id="SSF53732">
    <property type="entry name" value="Aconitase iron-sulfur domain"/>
    <property type="match status" value="1"/>
</dbReference>
<dbReference type="InterPro" id="IPR018136">
    <property type="entry name" value="Aconitase_4Fe-4S_BS"/>
</dbReference>
<dbReference type="AlphaFoldDB" id="A0A811TEY8"/>
<sequence>MMGLNIAKKIIAGHLVEGETEVGEEIAINIDRTLTQDATGTMAYLQFESLGVKRVRTELSVSYVDHNTLQAGFENADDHRFLQSFASKYGIFFSKPGNGVCHQVNLERFSIPGRTIVGSDSHTPTAGGAGMLAIGVGGLDVAIAMSGSPLYLRMPKIVGVELTGSLKPWVAAKDVILELLRRYTVKGGVGKIFEYYGEGVKTLSVPERATITNMGAELGATTSLFPSDNITRKFFKQQNRISDWSELQADSDADYDETIHIELDLLEPLIAAPSSPDNVKKVADVAGTSVQQVIIGSCTNSSYKDLMVAAHVLKRHKIHPDLSLHITPGSKQVIETIVRDGGFAEMVGAGARIGEPCCDGCIGMGSAPATDTVSVRSFNRNWKGRSGTPDDRVYLASVETCIAAAVRGELTDPRELGTYPEVPLPKRFIINDSMLIPPNKQPETVKIVRGPNIKPLPEKQPLSEEVRGEVLIKLADNISTDAIIPAGAKILPLRSNIPAISEYVFHQVDPLFSKRAREKNGGYIVGGENYGQGSSREHAALAPMYLGVSAIIAKSFARIHQANLINFGILPLEFENSEDYTMIKEGTEIVILDIIEQLKESANKIRAVIDNSKTITLVHNYSPRQKKILLSGGLLNYTKTNG</sequence>
<dbReference type="GO" id="GO:0005829">
    <property type="term" value="C:cytosol"/>
    <property type="evidence" value="ECO:0007669"/>
    <property type="project" value="TreeGrafter"/>
</dbReference>
<evidence type="ECO:0000313" key="7">
    <source>
        <dbReference type="Proteomes" id="UP000612009"/>
    </source>
</evidence>
<keyword evidence="3" id="KW-0411">Iron-sulfur</keyword>
<dbReference type="PRINTS" id="PR00415">
    <property type="entry name" value="ACONITASE"/>
</dbReference>
<dbReference type="InterPro" id="IPR050926">
    <property type="entry name" value="Aconitase/IPM_isomerase"/>
</dbReference>
<dbReference type="InterPro" id="IPR015931">
    <property type="entry name" value="Acnase/IPM_dHydase_lsu_aba_1/3"/>
</dbReference>
<dbReference type="GO" id="GO:0046872">
    <property type="term" value="F:metal ion binding"/>
    <property type="evidence" value="ECO:0007669"/>
    <property type="project" value="UniProtKB-KW"/>
</dbReference>
<comment type="caution">
    <text evidence="6">The sequence shown here is derived from an EMBL/GenBank/DDBJ whole genome shotgun (WGS) entry which is preliminary data.</text>
</comment>
<reference evidence="6" key="1">
    <citation type="submission" date="2020-10" db="EMBL/GenBank/DDBJ databases">
        <authorList>
            <person name="Hahn C.J."/>
            <person name="Laso-Perez R."/>
            <person name="Vulcano F."/>
            <person name="Vaziourakis K.-M."/>
            <person name="Stokke R."/>
            <person name="Steen I.H."/>
            <person name="Teske A."/>
            <person name="Boetius A."/>
            <person name="Liebeke M."/>
            <person name="Amann R."/>
            <person name="Knittel K."/>
        </authorList>
    </citation>
    <scope>NUCLEOTIDE SEQUENCE</scope>
    <source>
        <strain evidence="6">Gfbio:e3339647-f889-4370-9287-4fb5cb688e4c:AG392J18_GoMArc1</strain>
    </source>
</reference>
<dbReference type="PROSITE" id="PS00450">
    <property type="entry name" value="ACONITASE_1"/>
    <property type="match status" value="1"/>
</dbReference>
<evidence type="ECO:0000259" key="5">
    <source>
        <dbReference type="Pfam" id="PF00694"/>
    </source>
</evidence>
<dbReference type="EMBL" id="CAJHIR010000025">
    <property type="protein sequence ID" value="CAD6493325.1"/>
    <property type="molecule type" value="Genomic_DNA"/>
</dbReference>
<evidence type="ECO:0000256" key="3">
    <source>
        <dbReference type="ARBA" id="ARBA00023014"/>
    </source>
</evidence>
<dbReference type="PANTHER" id="PTHR43160">
    <property type="entry name" value="ACONITATE HYDRATASE B"/>
    <property type="match status" value="1"/>
</dbReference>
<dbReference type="InterPro" id="IPR006250">
    <property type="entry name" value="Aconitase_put"/>
</dbReference>
<feature type="domain" description="Aconitase A/isopropylmalate dehydratase small subunit swivel" evidence="5">
    <location>
        <begin position="523"/>
        <end position="576"/>
    </location>
</feature>
<evidence type="ECO:0000313" key="6">
    <source>
        <dbReference type="EMBL" id="CAD6493325.1"/>
    </source>
</evidence>
<gene>
    <name evidence="6" type="primary">leuC_3</name>
    <name evidence="6" type="ORF">LAKADJCE_00488</name>
</gene>
<evidence type="ECO:0000256" key="1">
    <source>
        <dbReference type="ARBA" id="ARBA00022723"/>
    </source>
</evidence>
<protein>
    <submittedName>
        <fullName evidence="6">3-isopropylmalate dehydratase large subunit</fullName>
        <ecNumber evidence="6">4.2.1.33</ecNumber>
    </submittedName>
</protein>
<dbReference type="InterPro" id="IPR001030">
    <property type="entry name" value="Acoase/IPM_deHydtase_lsu_aba"/>
</dbReference>
<keyword evidence="1" id="KW-0479">Metal-binding</keyword>
<dbReference type="InterPro" id="IPR000573">
    <property type="entry name" value="AconitaseA/IPMdHydase_ssu_swvl"/>
</dbReference>
<feature type="domain" description="Aconitase/3-isopropylmalate dehydratase large subunit alpha/beta/alpha" evidence="4">
    <location>
        <begin position="9"/>
        <end position="408"/>
    </location>
</feature>
<accession>A0A811TEY8</accession>
<dbReference type="GO" id="GO:0003994">
    <property type="term" value="F:aconitate hydratase activity"/>
    <property type="evidence" value="ECO:0007669"/>
    <property type="project" value="TreeGrafter"/>
</dbReference>
<dbReference type="Pfam" id="PF00694">
    <property type="entry name" value="Aconitase_C"/>
    <property type="match status" value="1"/>
</dbReference>
<dbReference type="Pfam" id="PF00330">
    <property type="entry name" value="Aconitase"/>
    <property type="match status" value="1"/>
</dbReference>
<keyword evidence="6" id="KW-0456">Lyase</keyword>
<dbReference type="Gene3D" id="3.30.499.10">
    <property type="entry name" value="Aconitase, domain 3"/>
    <property type="match status" value="2"/>
</dbReference>